<comment type="caution">
    <text evidence="10">The sequence shown here is derived from an EMBL/GenBank/DDBJ whole genome shotgun (WGS) entry which is preliminary data.</text>
</comment>
<evidence type="ECO:0000256" key="2">
    <source>
        <dbReference type="ARBA" id="ARBA00022723"/>
    </source>
</evidence>
<evidence type="ECO:0008006" key="12">
    <source>
        <dbReference type="Google" id="ProtNLM"/>
    </source>
</evidence>
<evidence type="ECO:0000256" key="6">
    <source>
        <dbReference type="SAM" id="Coils"/>
    </source>
</evidence>
<keyword evidence="2 5" id="KW-0479">Metal-binding</keyword>
<evidence type="ECO:0000313" key="10">
    <source>
        <dbReference type="EMBL" id="PAA65360.1"/>
    </source>
</evidence>
<dbReference type="Pfam" id="PF25974">
    <property type="entry name" value="URGCP_9th"/>
    <property type="match status" value="1"/>
</dbReference>
<dbReference type="GO" id="GO:0005525">
    <property type="term" value="F:GTP binding"/>
    <property type="evidence" value="ECO:0007669"/>
    <property type="project" value="InterPro"/>
</dbReference>
<evidence type="ECO:0000256" key="4">
    <source>
        <dbReference type="ARBA" id="ARBA00023038"/>
    </source>
</evidence>
<dbReference type="PROSITE" id="PS50023">
    <property type="entry name" value="LIM_DOMAIN_2"/>
    <property type="match status" value="1"/>
</dbReference>
<dbReference type="Gene3D" id="3.40.50.300">
    <property type="entry name" value="P-loop containing nucleotide triphosphate hydrolases"/>
    <property type="match status" value="1"/>
</dbReference>
<dbReference type="Proteomes" id="UP000215902">
    <property type="component" value="Unassembled WGS sequence"/>
</dbReference>
<dbReference type="Pfam" id="PF25683">
    <property type="entry name" value="URGCP_GTPase"/>
    <property type="match status" value="1"/>
</dbReference>
<organism evidence="10 11">
    <name type="scientific">Macrostomum lignano</name>
    <dbReference type="NCBI Taxonomy" id="282301"/>
    <lineage>
        <taxon>Eukaryota</taxon>
        <taxon>Metazoa</taxon>
        <taxon>Spiralia</taxon>
        <taxon>Lophotrochozoa</taxon>
        <taxon>Platyhelminthes</taxon>
        <taxon>Rhabditophora</taxon>
        <taxon>Macrostomorpha</taxon>
        <taxon>Macrostomida</taxon>
        <taxon>Macrostomidae</taxon>
        <taxon>Macrostomum</taxon>
    </lineage>
</organism>
<dbReference type="PROSITE" id="PS51717">
    <property type="entry name" value="G_VLIG"/>
    <property type="match status" value="1"/>
</dbReference>
<dbReference type="Gene3D" id="2.10.110.10">
    <property type="entry name" value="Cysteine Rich Protein"/>
    <property type="match status" value="1"/>
</dbReference>
<name>A0A267EUY3_9PLAT</name>
<dbReference type="InterPro" id="IPR052986">
    <property type="entry name" value="VLIG_GTPase"/>
</dbReference>
<keyword evidence="3 5" id="KW-0862">Zinc</keyword>
<feature type="region of interest" description="Disordered" evidence="7">
    <location>
        <begin position="179"/>
        <end position="264"/>
    </location>
</feature>
<proteinExistence type="inferred from homology"/>
<dbReference type="SMART" id="SM00132">
    <property type="entry name" value="LIM"/>
    <property type="match status" value="1"/>
</dbReference>
<accession>A0A267EUY3</accession>
<dbReference type="PANTHER" id="PTHR14819:SF5">
    <property type="entry name" value="INTERFERON-INDUCED VERY LARGE GTPASE 1"/>
    <property type="match status" value="1"/>
</dbReference>
<dbReference type="InterPro" id="IPR001781">
    <property type="entry name" value="Znf_LIM"/>
</dbReference>
<feature type="domain" description="LIM zinc-binding" evidence="8">
    <location>
        <begin position="3"/>
        <end position="65"/>
    </location>
</feature>
<evidence type="ECO:0000259" key="8">
    <source>
        <dbReference type="PROSITE" id="PS50023"/>
    </source>
</evidence>
<evidence type="ECO:0000313" key="11">
    <source>
        <dbReference type="Proteomes" id="UP000215902"/>
    </source>
</evidence>
<dbReference type="PANTHER" id="PTHR14819">
    <property type="entry name" value="GTP-BINDING"/>
    <property type="match status" value="1"/>
</dbReference>
<dbReference type="SUPFAM" id="SSF52540">
    <property type="entry name" value="P-loop containing nucleoside triphosphate hydrolases"/>
    <property type="match status" value="1"/>
</dbReference>
<dbReference type="Pfam" id="PF00412">
    <property type="entry name" value="LIM"/>
    <property type="match status" value="1"/>
</dbReference>
<dbReference type="GO" id="GO:0046872">
    <property type="term" value="F:metal ion binding"/>
    <property type="evidence" value="ECO:0007669"/>
    <property type="project" value="UniProtKB-KW"/>
</dbReference>
<feature type="domain" description="VLIG-type G" evidence="9">
    <location>
        <begin position="857"/>
        <end position="1100"/>
    </location>
</feature>
<dbReference type="EMBL" id="NIVC01001660">
    <property type="protein sequence ID" value="PAA65360.1"/>
    <property type="molecule type" value="Genomic_DNA"/>
</dbReference>
<dbReference type="InterPro" id="IPR057365">
    <property type="entry name" value="URGCP"/>
</dbReference>
<dbReference type="InterPro" id="IPR058641">
    <property type="entry name" value="GVIN1_dom"/>
</dbReference>
<evidence type="ECO:0000256" key="5">
    <source>
        <dbReference type="PROSITE-ProRule" id="PRU00125"/>
    </source>
</evidence>
<evidence type="ECO:0000256" key="1">
    <source>
        <dbReference type="ARBA" id="ARBA00006828"/>
    </source>
</evidence>
<dbReference type="SUPFAM" id="SSF57716">
    <property type="entry name" value="Glucocorticoid receptor-like (DNA-binding domain)"/>
    <property type="match status" value="1"/>
</dbReference>
<gene>
    <name evidence="10" type="ORF">BOX15_Mlig012813g2</name>
</gene>
<feature type="compositionally biased region" description="Polar residues" evidence="7">
    <location>
        <begin position="205"/>
        <end position="214"/>
    </location>
</feature>
<comment type="similarity">
    <text evidence="1">Belongs to the TRAFAC class dynamin-like GTPase superfamily. Very large inducible GTPase (VLIG) family.</text>
</comment>
<evidence type="ECO:0000256" key="7">
    <source>
        <dbReference type="SAM" id="MobiDB-lite"/>
    </source>
</evidence>
<dbReference type="InterPro" id="IPR030383">
    <property type="entry name" value="G_VLIG_dom"/>
</dbReference>
<sequence length="1848" mass="209690">MDEICPRCSKPVFLIEAQKAANQSWHKNCLRCGNGECNAQLQVTKLFVAQGDIFCDKCYNAKFRGKMGLQRTTSADIKRLDIQDDAEEVRLSSAALKAKEMLAEKHPEYTSTEFLNLIELYFREKNIVTLDSLEAIDYALVRKLAGDEESNQALTDLFTKLHKIIRPTSSVASRKKMFETMTQQNPKRRLNTVKPSDPVQKDSDPSSTTQQSLPLSPGPMSTLETPAPPPTPPKRQDSIPDRPTINPQPTTPRVAEPRKPMKFGSVQDTVEHLGLKSYYPERISRKDVLFVRRSQDERRNLKENSVAWQVIRALISCDAQGRNLVPETTATALPKKISLLNLEDDDEGSSENELNPMDILLASYLCCDKEVQQMLCKVLFACKLAFPFIYSTVGKPLVMNSWGLKDIVVQFMNENGQYIETSLLSDYHFPVVSFVRIGDLPVSKSKLLNSLLNGSSHETFFHRDCTNGHARRVCSNGLVEATVFLPSRSIKLTRAFLATNLRGDLLDFPDKSQVLTSASKVVVVFVEVSTLSQPECFSQLQSMSKMKELEVIVVLYRSQTLTNPLSSESMSILKSFSCVDTKKGRPEREIVGEIQQTLSESLAKVGIEQKSNGEIKVYIDDGCLVSQASQLCSSIFGEVSKCGIMNLNKKHLPLQKKWMDYSRHYKRENSSKATDEDKLEAQHQRLNARRQQIAQCHQLSPIMEEFLTTLTKIADNELLVKLWLQCIRSFFDNSSREHLPRLRKMQQELRQRKETADESSQTAIDDQLNELDHKILLASIGLENIFREAGQVYEAILAASSESTKTFRALDINLFPHVMAKLLLCGVPLEILDGDAGNIPSAWISAILKSCQELVGDKKIYVISVLGLQSSGKSTLLNTMFGLKFAVSAGRCTRGAFLQLVPVESGMPFDYVAVLDTEGLRAPELGLDKHHHDNELATLVIGLGDVTIINIKGENAAEMNEILQIAIHAFIRMKMANKDRDLHRHCIFIHQNVAAAGAKEMMQQATFKIQQKLDKMTKEAAEEEGLNDVKRLGDILQFNRDTDIFFMSDLLQSDPPMGPVNPGYSMGVQDVKQHLLHIFDKEQKSYLGFSDFSHRVNDLWKAILSEDFVFSFKSSVELKAYNLLENKFLEVTNHIEELSEDWLHKSAAIPVRKCETVDAVADVQQRAISELRAMLETWQREGLKSLNQFLDENQYSEYTIQWKERKLVSLRDCVKSLEQSLRQKLQVLCDGQKVELQQGSRTVEWESRIIRRATELAPTLRSSPKEKILQEFEALWQEFTQQLPSERTVDLRLVEIQVVDQLREIYYNELEKVRSFLDQIPLKRQSAVQSDSLLEILFPKGDTVTLIISKRSMKDKFISIFTSQLEKEERNLVVDVVSDILKAVKSLCEDMKGESSGFSKVHVKRIQKCVRDAINSSIGLSSNHIRTTPAFEIKVVILALSTAYPIFEQITRNFHEANSIKTKLADTKTKMLNLFRNIVQQQAEAKIVADFICDHLDSVMKQAFQERMAGKLRGVMLNEIGRGKYQLIVRMLTDMAQQDDAESILEYVRDSHTTALKWLTQFINRQLFQRTTDGNTVFSGHLESSLIAPIIAVTEKAARVAATRCTSLKVWVDKFCKEAEKELAVLPRNLQHVCTFESTVKVEDMLKHLLGGLGDLKSSLVKHFASMDESTVKWHGDSTLYSDVLQSLWGCKEHCPFCSEPCCKSQENHYEKDGSPHGCIQHRPPGVEGVYYIGIDQLTFKNCEFLASSGDRFSCGFCKRKGKQTPNCQGADSEQEVYHPYKEYKKYFPEWEIDPDAGNDSAKFWHWFSWTFKYKLLVKHRKGIKELPPTWALVSKKEAIDSLRFLLD</sequence>
<evidence type="ECO:0000259" key="9">
    <source>
        <dbReference type="PROSITE" id="PS51717"/>
    </source>
</evidence>
<dbReference type="InterPro" id="IPR027417">
    <property type="entry name" value="P-loop_NTPase"/>
</dbReference>
<dbReference type="STRING" id="282301.A0A267EUY3"/>
<dbReference type="OrthoDB" id="10070673at2759"/>
<keyword evidence="11" id="KW-1185">Reference proteome</keyword>
<dbReference type="Pfam" id="PF25496">
    <property type="entry name" value="URGCP"/>
    <property type="match status" value="1"/>
</dbReference>
<feature type="coiled-coil region" evidence="6">
    <location>
        <begin position="1121"/>
        <end position="1181"/>
    </location>
</feature>
<keyword evidence="6" id="KW-0175">Coiled coil</keyword>
<evidence type="ECO:0000256" key="3">
    <source>
        <dbReference type="ARBA" id="ARBA00022833"/>
    </source>
</evidence>
<reference evidence="10 11" key="1">
    <citation type="submission" date="2017-06" db="EMBL/GenBank/DDBJ databases">
        <title>A platform for efficient transgenesis in Macrostomum lignano, a flatworm model organism for stem cell research.</title>
        <authorList>
            <person name="Berezikov E."/>
        </authorList>
    </citation>
    <scope>NUCLEOTIDE SEQUENCE [LARGE SCALE GENOMIC DNA]</scope>
    <source>
        <strain evidence="10">DV1</strain>
        <tissue evidence="10">Whole organism</tissue>
    </source>
</reference>
<protein>
    <recommendedName>
        <fullName evidence="12">VLIG-type G domain-containing protein</fullName>
    </recommendedName>
</protein>
<keyword evidence="4 5" id="KW-0440">LIM domain</keyword>